<feature type="transmembrane region" description="Helical" evidence="8">
    <location>
        <begin position="150"/>
        <end position="173"/>
    </location>
</feature>
<name>A0A1B0BYS0_9MUSC</name>
<dbReference type="GO" id="GO:0005886">
    <property type="term" value="C:plasma membrane"/>
    <property type="evidence" value="ECO:0007669"/>
    <property type="project" value="TreeGrafter"/>
</dbReference>
<evidence type="ECO:0000313" key="10">
    <source>
        <dbReference type="EnsemblMetazoa" id="GPPI044477-PA"/>
    </source>
</evidence>
<dbReference type="PANTHER" id="PTHR24238">
    <property type="entry name" value="G-PROTEIN COUPLED RECEPTOR"/>
    <property type="match status" value="1"/>
</dbReference>
<dbReference type="PROSITE" id="PS50262">
    <property type="entry name" value="G_PROTEIN_RECEP_F1_2"/>
    <property type="match status" value="1"/>
</dbReference>
<evidence type="ECO:0000256" key="5">
    <source>
        <dbReference type="ARBA" id="ARBA00023136"/>
    </source>
</evidence>
<organism evidence="10 11">
    <name type="scientific">Glossina palpalis gambiensis</name>
    <dbReference type="NCBI Taxonomy" id="67801"/>
    <lineage>
        <taxon>Eukaryota</taxon>
        <taxon>Metazoa</taxon>
        <taxon>Ecdysozoa</taxon>
        <taxon>Arthropoda</taxon>
        <taxon>Hexapoda</taxon>
        <taxon>Insecta</taxon>
        <taxon>Pterygota</taxon>
        <taxon>Neoptera</taxon>
        <taxon>Endopterygota</taxon>
        <taxon>Diptera</taxon>
        <taxon>Brachycera</taxon>
        <taxon>Muscomorpha</taxon>
        <taxon>Hippoboscoidea</taxon>
        <taxon>Glossinidae</taxon>
        <taxon>Glossina</taxon>
    </lineage>
</organism>
<keyword evidence="11" id="KW-1185">Reference proteome</keyword>
<dbReference type="VEuPathDB" id="VectorBase:GPPI044477"/>
<keyword evidence="7" id="KW-0807">Transducer</keyword>
<evidence type="ECO:0000256" key="6">
    <source>
        <dbReference type="ARBA" id="ARBA00023170"/>
    </source>
</evidence>
<dbReference type="AlphaFoldDB" id="A0A1B0BYS0"/>
<dbReference type="SUPFAM" id="SSF81321">
    <property type="entry name" value="Family A G protein-coupled receptor-like"/>
    <property type="match status" value="1"/>
</dbReference>
<dbReference type="PANTHER" id="PTHR24238:SF69">
    <property type="entry name" value="G-PROTEIN COUPLED RECEPTOR 165"/>
    <property type="match status" value="1"/>
</dbReference>
<evidence type="ECO:0000259" key="9">
    <source>
        <dbReference type="PROSITE" id="PS50262"/>
    </source>
</evidence>
<evidence type="ECO:0000256" key="4">
    <source>
        <dbReference type="ARBA" id="ARBA00023040"/>
    </source>
</evidence>
<accession>A0A1B0BYS0</accession>
<dbReference type="EnsemblMetazoa" id="GPPI044477-RA">
    <property type="protein sequence ID" value="GPPI044477-PA"/>
    <property type="gene ID" value="GPPI044477"/>
</dbReference>
<dbReference type="InterPro" id="IPR017452">
    <property type="entry name" value="GPCR_Rhodpsn_7TM"/>
</dbReference>
<reference evidence="11" key="1">
    <citation type="submission" date="2015-01" db="EMBL/GenBank/DDBJ databases">
        <authorList>
            <person name="Aksoy S."/>
            <person name="Warren W."/>
            <person name="Wilson R.K."/>
        </authorList>
    </citation>
    <scope>NUCLEOTIDE SEQUENCE [LARGE SCALE GENOMIC DNA]</scope>
    <source>
        <strain evidence="11">IAEA</strain>
    </source>
</reference>
<evidence type="ECO:0000256" key="7">
    <source>
        <dbReference type="ARBA" id="ARBA00023224"/>
    </source>
</evidence>
<reference evidence="10" key="2">
    <citation type="submission" date="2020-05" db="UniProtKB">
        <authorList>
            <consortium name="EnsemblMetazoa"/>
        </authorList>
    </citation>
    <scope>IDENTIFICATION</scope>
    <source>
        <strain evidence="10">IAEA</strain>
    </source>
</reference>
<dbReference type="Gene3D" id="1.20.1070.10">
    <property type="entry name" value="Rhodopsin 7-helix transmembrane proteins"/>
    <property type="match status" value="1"/>
</dbReference>
<keyword evidence="4" id="KW-0297">G-protein coupled receptor</keyword>
<feature type="transmembrane region" description="Helical" evidence="8">
    <location>
        <begin position="179"/>
        <end position="200"/>
    </location>
</feature>
<dbReference type="GO" id="GO:0008188">
    <property type="term" value="F:neuropeptide receptor activity"/>
    <property type="evidence" value="ECO:0007669"/>
    <property type="project" value="TreeGrafter"/>
</dbReference>
<evidence type="ECO:0000313" key="11">
    <source>
        <dbReference type="Proteomes" id="UP000092460"/>
    </source>
</evidence>
<keyword evidence="3 8" id="KW-1133">Transmembrane helix</keyword>
<evidence type="ECO:0000256" key="8">
    <source>
        <dbReference type="SAM" id="Phobius"/>
    </source>
</evidence>
<protein>
    <recommendedName>
        <fullName evidence="9">G-protein coupled receptors family 1 profile domain-containing protein</fullName>
    </recommendedName>
</protein>
<feature type="transmembrane region" description="Helical" evidence="8">
    <location>
        <begin position="111"/>
        <end position="138"/>
    </location>
</feature>
<evidence type="ECO:0000256" key="3">
    <source>
        <dbReference type="ARBA" id="ARBA00022989"/>
    </source>
</evidence>
<dbReference type="Proteomes" id="UP000092460">
    <property type="component" value="Unassembled WGS sequence"/>
</dbReference>
<evidence type="ECO:0000256" key="2">
    <source>
        <dbReference type="ARBA" id="ARBA00022692"/>
    </source>
</evidence>
<keyword evidence="6" id="KW-0675">Receptor</keyword>
<dbReference type="EMBL" id="JXJN01022783">
    <property type="status" value="NOT_ANNOTATED_CDS"/>
    <property type="molecule type" value="Genomic_DNA"/>
</dbReference>
<sequence>MLLLLFIPQMKFCDAYYFLLKIGYISPYVCVSKSSAMTQEAMQPQHYSQHDNGVHVAVSTINLADIEAKLRDAPDKYLYYIAEFLAGHINETKDIVAQFNGPILKASIQSIFWIFLLQYAILAMLGIGMNVAIIGCCLYHRFYRDVTQVFLMNLALCHFVQCAVVLPITLMVMIIQNWIFGQFLCFFLPMLQVGLAVPIIKKIFLNIDQN</sequence>
<proteinExistence type="predicted"/>
<keyword evidence="2 8" id="KW-0812">Transmembrane</keyword>
<comment type="subcellular location">
    <subcellularLocation>
        <location evidence="1">Membrane</location>
        <topology evidence="1">Multi-pass membrane protein</topology>
    </subcellularLocation>
</comment>
<keyword evidence="5 8" id="KW-0472">Membrane</keyword>
<evidence type="ECO:0000256" key="1">
    <source>
        <dbReference type="ARBA" id="ARBA00004141"/>
    </source>
</evidence>
<feature type="domain" description="G-protein coupled receptors family 1 profile" evidence="9">
    <location>
        <begin position="129"/>
        <end position="191"/>
    </location>
</feature>